<evidence type="ECO:0000313" key="8">
    <source>
        <dbReference type="Proteomes" id="UP000191448"/>
    </source>
</evidence>
<organism evidence="7 8">
    <name type="scientific">Clostridium thermobutyricum DSM 4928</name>
    <dbReference type="NCBI Taxonomy" id="1121339"/>
    <lineage>
        <taxon>Bacteria</taxon>
        <taxon>Bacillati</taxon>
        <taxon>Bacillota</taxon>
        <taxon>Clostridia</taxon>
        <taxon>Eubacteriales</taxon>
        <taxon>Clostridiaceae</taxon>
        <taxon>Clostridium</taxon>
    </lineage>
</organism>
<dbReference type="EMBL" id="LTAY01000015">
    <property type="protein sequence ID" value="OPX50396.1"/>
    <property type="molecule type" value="Genomic_DNA"/>
</dbReference>
<feature type="transmembrane region" description="Helical" evidence="6">
    <location>
        <begin position="191"/>
        <end position="212"/>
    </location>
</feature>
<feature type="transmembrane region" description="Helical" evidence="6">
    <location>
        <begin position="224"/>
        <end position="246"/>
    </location>
</feature>
<feature type="transmembrane region" description="Helical" evidence="6">
    <location>
        <begin position="377"/>
        <end position="397"/>
    </location>
</feature>
<dbReference type="GO" id="GO:0022857">
    <property type="term" value="F:transmembrane transporter activity"/>
    <property type="evidence" value="ECO:0007669"/>
    <property type="project" value="InterPro"/>
</dbReference>
<protein>
    <submittedName>
        <fullName evidence="7">Serine/threonine exchanger SteT</fullName>
    </submittedName>
</protein>
<dbReference type="PANTHER" id="PTHR42770">
    <property type="entry name" value="AMINO ACID TRANSPORTER-RELATED"/>
    <property type="match status" value="1"/>
</dbReference>
<keyword evidence="2" id="KW-1003">Cell membrane</keyword>
<dbReference type="OrthoDB" id="9762947at2"/>
<dbReference type="PIRSF" id="PIRSF006060">
    <property type="entry name" value="AA_transporter"/>
    <property type="match status" value="1"/>
</dbReference>
<dbReference type="Pfam" id="PF13520">
    <property type="entry name" value="AA_permease_2"/>
    <property type="match status" value="1"/>
</dbReference>
<evidence type="ECO:0000256" key="6">
    <source>
        <dbReference type="SAM" id="Phobius"/>
    </source>
</evidence>
<keyword evidence="3 6" id="KW-0812">Transmembrane</keyword>
<keyword evidence="5 6" id="KW-0472">Membrane</keyword>
<feature type="transmembrane region" description="Helical" evidence="6">
    <location>
        <begin position="403"/>
        <end position="423"/>
    </location>
</feature>
<dbReference type="GO" id="GO:0005886">
    <property type="term" value="C:plasma membrane"/>
    <property type="evidence" value="ECO:0007669"/>
    <property type="project" value="UniProtKB-SubCell"/>
</dbReference>
<evidence type="ECO:0000256" key="5">
    <source>
        <dbReference type="ARBA" id="ARBA00023136"/>
    </source>
</evidence>
<feature type="transmembrane region" description="Helical" evidence="6">
    <location>
        <begin position="317"/>
        <end position="335"/>
    </location>
</feature>
<name>A0A1V4SYS2_9CLOT</name>
<feature type="transmembrane region" description="Helical" evidence="6">
    <location>
        <begin position="34"/>
        <end position="59"/>
    </location>
</feature>
<accession>A0A1V4SYS2</accession>
<feature type="transmembrane region" description="Helical" evidence="6">
    <location>
        <begin position="80"/>
        <end position="113"/>
    </location>
</feature>
<feature type="transmembrane region" description="Helical" evidence="6">
    <location>
        <begin position="266"/>
        <end position="288"/>
    </location>
</feature>
<evidence type="ECO:0000256" key="2">
    <source>
        <dbReference type="ARBA" id="ARBA00022475"/>
    </source>
</evidence>
<feature type="transmembrane region" description="Helical" evidence="6">
    <location>
        <begin position="125"/>
        <end position="142"/>
    </location>
</feature>
<dbReference type="RefSeq" id="WP_080021639.1">
    <property type="nucleotide sequence ID" value="NZ_LTAY01000015.1"/>
</dbReference>
<dbReference type="InterPro" id="IPR002293">
    <property type="entry name" value="AA/rel_permease1"/>
</dbReference>
<reference evidence="7 8" key="1">
    <citation type="submission" date="2016-02" db="EMBL/GenBank/DDBJ databases">
        <title>Genome sequence of Clostridium thermobutyricum DSM 4928.</title>
        <authorList>
            <person name="Poehlein A."/>
            <person name="Daniel R."/>
        </authorList>
    </citation>
    <scope>NUCLEOTIDE SEQUENCE [LARGE SCALE GENOMIC DNA]</scope>
    <source>
        <strain evidence="7 8">DSM 4928</strain>
    </source>
</reference>
<feature type="transmembrane region" description="Helical" evidence="6">
    <location>
        <begin position="7"/>
        <end position="28"/>
    </location>
</feature>
<feature type="transmembrane region" description="Helical" evidence="6">
    <location>
        <begin position="154"/>
        <end position="171"/>
    </location>
</feature>
<evidence type="ECO:0000256" key="1">
    <source>
        <dbReference type="ARBA" id="ARBA00004651"/>
    </source>
</evidence>
<comment type="caution">
    <text evidence="7">The sequence shown here is derived from an EMBL/GenBank/DDBJ whole genome shotgun (WGS) entry which is preliminary data.</text>
</comment>
<dbReference type="InterPro" id="IPR050367">
    <property type="entry name" value="APC_superfamily"/>
</dbReference>
<gene>
    <name evidence="7" type="primary">steT_1</name>
    <name evidence="7" type="ORF">CLTHE_02530</name>
</gene>
<dbReference type="Proteomes" id="UP000191448">
    <property type="component" value="Unassembled WGS sequence"/>
</dbReference>
<dbReference type="Gene3D" id="1.20.1740.10">
    <property type="entry name" value="Amino acid/polyamine transporter I"/>
    <property type="match status" value="1"/>
</dbReference>
<evidence type="ECO:0000256" key="4">
    <source>
        <dbReference type="ARBA" id="ARBA00022989"/>
    </source>
</evidence>
<feature type="transmembrane region" description="Helical" evidence="6">
    <location>
        <begin position="341"/>
        <end position="365"/>
    </location>
</feature>
<dbReference type="PANTHER" id="PTHR42770:SF18">
    <property type="entry name" value="ARGININE_AGMATINE ANTIPORTER"/>
    <property type="match status" value="1"/>
</dbReference>
<evidence type="ECO:0000256" key="3">
    <source>
        <dbReference type="ARBA" id="ARBA00022692"/>
    </source>
</evidence>
<keyword evidence="4 6" id="KW-1133">Transmembrane helix</keyword>
<dbReference type="AlphaFoldDB" id="A0A1V4SYS2"/>
<proteinExistence type="predicted"/>
<evidence type="ECO:0000313" key="7">
    <source>
        <dbReference type="EMBL" id="OPX50396.1"/>
    </source>
</evidence>
<sequence>MSKKSKIGFLSIVLLGFNAIVGSGIFLLPNKAMALIGPASLGVILFDAFLAITIALCFAEVGGKFKNNGGPYLYTKEAFGIFPAFEVGFMTYAICIIAAATMAVGFTTALSVFFPAASHGITKDILIIGLLILLAIMNLAGVNLSKIVINVSTIGKLIPLVIFIAVGIFFIKGGNFTPVFPHGTYTHGSFGSAALLIFFSFTGFESIALAAEDMDSPSKNIPKAIVVVMLLVSVIYMLIQAISIGILGPKLATDLTPVATASSEILGPFGGILVSLGILVSIIGINATQAFLTPRLGMALANDGLFPRIMAKTDSRGVPYVSVIVSTIITIPIALSGSFTHLALISSISRFAQYLPTCLAVLVLRKKRPELDGSFKIPFGPVIPIIAMAVSVWILTQSDLQEIVWGLGGLILAIPLYFFMRYYNKRKNIEFK</sequence>
<comment type="subcellular location">
    <subcellularLocation>
        <location evidence="1">Cell membrane</location>
        <topology evidence="1">Multi-pass membrane protein</topology>
    </subcellularLocation>
</comment>